<sequence length="114" mass="11875">MGEEAAAVPPAVAAVASAPPHLLLRATVSRPRTSSATRDLLLRGQRGRAAGGYAGVSAGGGSVPMGRGHVLFEFLEDGDPGPDLHNLMRHLETAGPPAFAALLGARRRRTSTWW</sequence>
<dbReference type="AlphaFoldDB" id="A0A3L6RKI6"/>
<keyword evidence="2" id="KW-1185">Reference proteome</keyword>
<evidence type="ECO:0000313" key="1">
    <source>
        <dbReference type="EMBL" id="RLN04481.1"/>
    </source>
</evidence>
<gene>
    <name evidence="1" type="ORF">C2845_PM13G02790</name>
</gene>
<dbReference type="EMBL" id="PQIB02000008">
    <property type="protein sequence ID" value="RLN04481.1"/>
    <property type="molecule type" value="Genomic_DNA"/>
</dbReference>
<dbReference type="Proteomes" id="UP000275267">
    <property type="component" value="Unassembled WGS sequence"/>
</dbReference>
<protein>
    <submittedName>
        <fullName evidence="1">Limonoid UDP-glucosyltransferase</fullName>
    </submittedName>
</protein>
<comment type="caution">
    <text evidence="1">The sequence shown here is derived from an EMBL/GenBank/DDBJ whole genome shotgun (WGS) entry which is preliminary data.</text>
</comment>
<dbReference type="GO" id="GO:0016740">
    <property type="term" value="F:transferase activity"/>
    <property type="evidence" value="ECO:0007669"/>
    <property type="project" value="UniProtKB-KW"/>
</dbReference>
<name>A0A3L6RKI6_PANMI</name>
<organism evidence="1 2">
    <name type="scientific">Panicum miliaceum</name>
    <name type="common">Proso millet</name>
    <name type="synonym">Broomcorn millet</name>
    <dbReference type="NCBI Taxonomy" id="4540"/>
    <lineage>
        <taxon>Eukaryota</taxon>
        <taxon>Viridiplantae</taxon>
        <taxon>Streptophyta</taxon>
        <taxon>Embryophyta</taxon>
        <taxon>Tracheophyta</taxon>
        <taxon>Spermatophyta</taxon>
        <taxon>Magnoliopsida</taxon>
        <taxon>Liliopsida</taxon>
        <taxon>Poales</taxon>
        <taxon>Poaceae</taxon>
        <taxon>PACMAD clade</taxon>
        <taxon>Panicoideae</taxon>
        <taxon>Panicodae</taxon>
        <taxon>Paniceae</taxon>
        <taxon>Panicinae</taxon>
        <taxon>Panicum</taxon>
        <taxon>Panicum sect. Panicum</taxon>
    </lineage>
</organism>
<proteinExistence type="predicted"/>
<reference evidence="2" key="1">
    <citation type="journal article" date="2019" name="Nat. Commun.">
        <title>The genome of broomcorn millet.</title>
        <authorList>
            <person name="Zou C."/>
            <person name="Miki D."/>
            <person name="Li D."/>
            <person name="Tang Q."/>
            <person name="Xiao L."/>
            <person name="Rajput S."/>
            <person name="Deng P."/>
            <person name="Jia W."/>
            <person name="Huang R."/>
            <person name="Zhang M."/>
            <person name="Sun Y."/>
            <person name="Hu J."/>
            <person name="Fu X."/>
            <person name="Schnable P.S."/>
            <person name="Li F."/>
            <person name="Zhang H."/>
            <person name="Feng B."/>
            <person name="Zhu X."/>
            <person name="Liu R."/>
            <person name="Schnable J.C."/>
            <person name="Zhu J.-K."/>
            <person name="Zhang H."/>
        </authorList>
    </citation>
    <scope>NUCLEOTIDE SEQUENCE [LARGE SCALE GENOMIC DNA]</scope>
</reference>
<evidence type="ECO:0000313" key="2">
    <source>
        <dbReference type="Proteomes" id="UP000275267"/>
    </source>
</evidence>
<accession>A0A3L6RKI6</accession>
<dbReference type="STRING" id="4540.A0A3L6RKI6"/>